<keyword evidence="2" id="KW-0808">Transferase</keyword>
<evidence type="ECO:0000313" key="3">
    <source>
        <dbReference type="Proteomes" id="UP001178288"/>
    </source>
</evidence>
<dbReference type="CDD" id="cd09279">
    <property type="entry name" value="RNase_HI_like"/>
    <property type="match status" value="1"/>
</dbReference>
<keyword evidence="2" id="KW-0695">RNA-directed DNA polymerase</keyword>
<dbReference type="AlphaFoldDB" id="A0AA95SFB5"/>
<dbReference type="PROSITE" id="PS50879">
    <property type="entry name" value="RNASE_H_1"/>
    <property type="match status" value="1"/>
</dbReference>
<sequence>MIEVYIDGASAGNPGRSGAGIFIKANGTVEKYSIPLGIMSNHEAEFHAFINGLKICLEKGYVNSVVSFRTDSELVNNAIEKQFVKNKLYAPLLDEAIYLAAKFELFFMKWIPSVENKLADELARLAIQKNSGEEPNKSS</sequence>
<protein>
    <submittedName>
        <fullName evidence="2">Reverse transcriptase-like protein</fullName>
    </submittedName>
</protein>
<dbReference type="InterPro" id="IPR012337">
    <property type="entry name" value="RNaseH-like_sf"/>
</dbReference>
<dbReference type="InterPro" id="IPR036397">
    <property type="entry name" value="RNaseH_sf"/>
</dbReference>
<dbReference type="GO" id="GO:0003964">
    <property type="term" value="F:RNA-directed DNA polymerase activity"/>
    <property type="evidence" value="ECO:0007669"/>
    <property type="project" value="UniProtKB-KW"/>
</dbReference>
<dbReference type="PANTHER" id="PTHR46387:SF2">
    <property type="entry name" value="RIBONUCLEASE HI"/>
    <property type="match status" value="1"/>
</dbReference>
<dbReference type="RefSeq" id="WP_066089099.1">
    <property type="nucleotide sequence ID" value="NZ_CP126114.1"/>
</dbReference>
<name>A0AA95SFB5_9BACI</name>
<accession>A0AA95SFB5</accession>
<dbReference type="Pfam" id="PF13456">
    <property type="entry name" value="RVT_3"/>
    <property type="match status" value="1"/>
</dbReference>
<evidence type="ECO:0000313" key="2">
    <source>
        <dbReference type="EMBL" id="WHY89068.1"/>
    </source>
</evidence>
<gene>
    <name evidence="2" type="ORF">QNH39_17120</name>
</gene>
<dbReference type="EMBL" id="CP126114">
    <property type="protein sequence ID" value="WHY89068.1"/>
    <property type="molecule type" value="Genomic_DNA"/>
</dbReference>
<dbReference type="GO" id="GO:0003676">
    <property type="term" value="F:nucleic acid binding"/>
    <property type="evidence" value="ECO:0007669"/>
    <property type="project" value="InterPro"/>
</dbReference>
<organism evidence="2 3">
    <name type="scientific">Neobacillus novalis</name>
    <dbReference type="NCBI Taxonomy" id="220687"/>
    <lineage>
        <taxon>Bacteria</taxon>
        <taxon>Bacillati</taxon>
        <taxon>Bacillota</taxon>
        <taxon>Bacilli</taxon>
        <taxon>Bacillales</taxon>
        <taxon>Bacillaceae</taxon>
        <taxon>Neobacillus</taxon>
    </lineage>
</organism>
<proteinExistence type="predicted"/>
<dbReference type="KEGG" id="nnv:QNH39_17120"/>
<evidence type="ECO:0000259" key="1">
    <source>
        <dbReference type="PROSITE" id="PS50879"/>
    </source>
</evidence>
<dbReference type="Gene3D" id="3.30.420.10">
    <property type="entry name" value="Ribonuclease H-like superfamily/Ribonuclease H"/>
    <property type="match status" value="1"/>
</dbReference>
<dbReference type="InterPro" id="IPR002156">
    <property type="entry name" value="RNaseH_domain"/>
</dbReference>
<dbReference type="Proteomes" id="UP001178288">
    <property type="component" value="Chromosome"/>
</dbReference>
<dbReference type="PANTHER" id="PTHR46387">
    <property type="entry name" value="POLYNUCLEOTIDYL TRANSFERASE, RIBONUCLEASE H-LIKE SUPERFAMILY PROTEIN"/>
    <property type="match status" value="1"/>
</dbReference>
<feature type="domain" description="RNase H type-1" evidence="1">
    <location>
        <begin position="1"/>
        <end position="128"/>
    </location>
</feature>
<keyword evidence="2" id="KW-0548">Nucleotidyltransferase</keyword>
<keyword evidence="3" id="KW-1185">Reference proteome</keyword>
<dbReference type="SUPFAM" id="SSF53098">
    <property type="entry name" value="Ribonuclease H-like"/>
    <property type="match status" value="1"/>
</dbReference>
<dbReference type="GO" id="GO:0004523">
    <property type="term" value="F:RNA-DNA hybrid ribonuclease activity"/>
    <property type="evidence" value="ECO:0007669"/>
    <property type="project" value="InterPro"/>
</dbReference>
<reference evidence="2" key="1">
    <citation type="submission" date="2023-05" db="EMBL/GenBank/DDBJ databases">
        <title>Comparative genomics of Bacillaceae isolates and their secondary metabolite potential.</title>
        <authorList>
            <person name="Song L."/>
            <person name="Nielsen L.J."/>
            <person name="Mohite O."/>
            <person name="Xu X."/>
            <person name="Weber T."/>
            <person name="Kovacs A.T."/>
        </authorList>
    </citation>
    <scope>NUCLEOTIDE SEQUENCE</scope>
    <source>
        <strain evidence="2">XLM17</strain>
    </source>
</reference>